<sequence>MHQAGRGQGLHGHTRRRVLLQHGIEDGVGDPVTDLVRVAFGDRLGGEEVHVRVGHDPDPRWRCRHPLLRSNGQVASERPDPDGREPNGKAPAAGTKRQGADDRGPTAGPGRVRTGAAGARATSAGQAGLLRLAGEPGQELVPVDDRPLVGALADLFQVVAEHDPEADHPALDRGDLRGRRHRHPDRGRRGVVEPYVDADTALVGLQIVGQRTHRRTLGEADHVRGREHPRHLGESGELRRHGRHGERVVDPYGDGVGLSRHETWLHRGSSAVGGVGLLGCWRVDVVDVTC</sequence>
<organism evidence="2">
    <name type="scientific">bioreactor metagenome</name>
    <dbReference type="NCBI Taxonomy" id="1076179"/>
    <lineage>
        <taxon>unclassified sequences</taxon>
        <taxon>metagenomes</taxon>
        <taxon>ecological metagenomes</taxon>
    </lineage>
</organism>
<protein>
    <submittedName>
        <fullName evidence="2">Uncharacterized protein</fullName>
    </submittedName>
</protein>
<reference evidence="2" key="1">
    <citation type="submission" date="2019-08" db="EMBL/GenBank/DDBJ databases">
        <authorList>
            <person name="Kucharzyk K."/>
            <person name="Murdoch R.W."/>
            <person name="Higgins S."/>
            <person name="Loffler F."/>
        </authorList>
    </citation>
    <scope>NUCLEOTIDE SEQUENCE</scope>
</reference>
<name>A0A645DVZ6_9ZZZZ</name>
<evidence type="ECO:0000256" key="1">
    <source>
        <dbReference type="SAM" id="MobiDB-lite"/>
    </source>
</evidence>
<proteinExistence type="predicted"/>
<feature type="compositionally biased region" description="Low complexity" evidence="1">
    <location>
        <begin position="106"/>
        <end position="121"/>
    </location>
</feature>
<gene>
    <name evidence="2" type="ORF">SDC9_140612</name>
</gene>
<comment type="caution">
    <text evidence="2">The sequence shown here is derived from an EMBL/GenBank/DDBJ whole genome shotgun (WGS) entry which is preliminary data.</text>
</comment>
<dbReference type="EMBL" id="VSSQ01040275">
    <property type="protein sequence ID" value="MPM93475.1"/>
    <property type="molecule type" value="Genomic_DNA"/>
</dbReference>
<evidence type="ECO:0000313" key="2">
    <source>
        <dbReference type="EMBL" id="MPM93475.1"/>
    </source>
</evidence>
<feature type="region of interest" description="Disordered" evidence="1">
    <location>
        <begin position="227"/>
        <end position="248"/>
    </location>
</feature>
<feature type="compositionally biased region" description="Basic and acidic residues" evidence="1">
    <location>
        <begin position="165"/>
        <end position="177"/>
    </location>
</feature>
<feature type="compositionally biased region" description="Basic and acidic residues" evidence="1">
    <location>
        <begin position="77"/>
        <end position="87"/>
    </location>
</feature>
<feature type="compositionally biased region" description="Basic and acidic residues" evidence="1">
    <location>
        <begin position="50"/>
        <end position="61"/>
    </location>
</feature>
<feature type="region of interest" description="Disordered" evidence="1">
    <location>
        <begin position="50"/>
        <end position="121"/>
    </location>
</feature>
<feature type="region of interest" description="Disordered" evidence="1">
    <location>
        <begin position="165"/>
        <end position="189"/>
    </location>
</feature>
<dbReference type="AlphaFoldDB" id="A0A645DVZ6"/>
<accession>A0A645DVZ6</accession>